<protein>
    <submittedName>
        <fullName evidence="1">Uncharacterized protein</fullName>
    </submittedName>
</protein>
<dbReference type="AlphaFoldDB" id="A0A0A9AU86"/>
<proteinExistence type="predicted"/>
<evidence type="ECO:0000313" key="1">
    <source>
        <dbReference type="EMBL" id="JAD54671.1"/>
    </source>
</evidence>
<organism evidence="1">
    <name type="scientific">Arundo donax</name>
    <name type="common">Giant reed</name>
    <name type="synonym">Donax arundinaceus</name>
    <dbReference type="NCBI Taxonomy" id="35708"/>
    <lineage>
        <taxon>Eukaryota</taxon>
        <taxon>Viridiplantae</taxon>
        <taxon>Streptophyta</taxon>
        <taxon>Embryophyta</taxon>
        <taxon>Tracheophyta</taxon>
        <taxon>Spermatophyta</taxon>
        <taxon>Magnoliopsida</taxon>
        <taxon>Liliopsida</taxon>
        <taxon>Poales</taxon>
        <taxon>Poaceae</taxon>
        <taxon>PACMAD clade</taxon>
        <taxon>Arundinoideae</taxon>
        <taxon>Arundineae</taxon>
        <taxon>Arundo</taxon>
    </lineage>
</organism>
<sequence>MEMRSFPQKHKYYRQTSQGSLIQQHFPVTIPWWCPLHGKCDVLYMENTLQDPGNHQL</sequence>
<dbReference type="EMBL" id="GBRH01243224">
    <property type="protein sequence ID" value="JAD54671.1"/>
    <property type="molecule type" value="Transcribed_RNA"/>
</dbReference>
<reference evidence="1" key="2">
    <citation type="journal article" date="2015" name="Data Brief">
        <title>Shoot transcriptome of the giant reed, Arundo donax.</title>
        <authorList>
            <person name="Barrero R.A."/>
            <person name="Guerrero F.D."/>
            <person name="Moolhuijzen P."/>
            <person name="Goolsby J.A."/>
            <person name="Tidwell J."/>
            <person name="Bellgard S.E."/>
            <person name="Bellgard M.I."/>
        </authorList>
    </citation>
    <scope>NUCLEOTIDE SEQUENCE</scope>
    <source>
        <tissue evidence="1">Shoot tissue taken approximately 20 cm above the soil surface</tissue>
    </source>
</reference>
<name>A0A0A9AU86_ARUDO</name>
<accession>A0A0A9AU86</accession>
<reference evidence="1" key="1">
    <citation type="submission" date="2014-09" db="EMBL/GenBank/DDBJ databases">
        <authorList>
            <person name="Magalhaes I.L.F."/>
            <person name="Oliveira U."/>
            <person name="Santos F.R."/>
            <person name="Vidigal T.H.D.A."/>
            <person name="Brescovit A.D."/>
            <person name="Santos A.J."/>
        </authorList>
    </citation>
    <scope>NUCLEOTIDE SEQUENCE</scope>
    <source>
        <tissue evidence="1">Shoot tissue taken approximately 20 cm above the soil surface</tissue>
    </source>
</reference>